<dbReference type="InterPro" id="IPR014031">
    <property type="entry name" value="Ketoacyl_synth_C"/>
</dbReference>
<evidence type="ECO:0000256" key="2">
    <source>
        <dbReference type="ARBA" id="ARBA00022679"/>
    </source>
</evidence>
<dbReference type="Pfam" id="PF02801">
    <property type="entry name" value="Ketoacyl-synt_C"/>
    <property type="match status" value="2"/>
</dbReference>
<dbReference type="SMART" id="SM00825">
    <property type="entry name" value="PKS_KS"/>
    <property type="match status" value="1"/>
</dbReference>
<dbReference type="SUPFAM" id="SSF53901">
    <property type="entry name" value="Thiolase-like"/>
    <property type="match status" value="3"/>
</dbReference>
<reference evidence="5 6" key="2">
    <citation type="submission" date="2011-10" db="EMBL/GenBank/DDBJ databases">
        <title>The Genome Sequence of Actinomyces viscosus C505.</title>
        <authorList>
            <consortium name="The Broad Institute Genome Sequencing Platform"/>
            <consortium name="The Broad Institute Genome Sequencing Center for Infectious Disease"/>
            <person name="Earl A."/>
            <person name="Ward D."/>
            <person name="Feldgarden M."/>
            <person name="Gevers D."/>
            <person name="Sibley C.D."/>
            <person name="Field T.R."/>
            <person name="Grinwis M."/>
            <person name="Eshaghurshan C.S."/>
            <person name="Surette M.G."/>
            <person name="Young S.K."/>
            <person name="Zeng Q."/>
            <person name="Gargeya S."/>
            <person name="Fitzgerald M."/>
            <person name="Haas B."/>
            <person name="Abouelleil A."/>
            <person name="Alvarado L."/>
            <person name="Arachchi H.M."/>
            <person name="Berlin A."/>
            <person name="Brown A."/>
            <person name="Chapman S.B."/>
            <person name="Chen Z."/>
            <person name="Dunbar C."/>
            <person name="Freedman E."/>
            <person name="Gearin G."/>
            <person name="Goldberg J."/>
            <person name="Griggs A."/>
            <person name="Gujja S."/>
            <person name="Heiman D."/>
            <person name="Howarth C."/>
            <person name="Larson L."/>
            <person name="Lui A."/>
            <person name="MacDonald P.J.P."/>
            <person name="Montmayeur A."/>
            <person name="Murphy C."/>
            <person name="Neiman D."/>
            <person name="Pearson M."/>
            <person name="Priest M."/>
            <person name="Roberts A."/>
            <person name="Saif S."/>
            <person name="Shea T."/>
            <person name="Shenoy N."/>
            <person name="Sisk P."/>
            <person name="Stolte C."/>
            <person name="Sykes S."/>
            <person name="Wortman J."/>
            <person name="Nusbaum C."/>
            <person name="Birren B."/>
        </authorList>
    </citation>
    <scope>NUCLEOTIDE SEQUENCE [LARGE SCALE GENOMIC DNA]</scope>
    <source>
        <strain evidence="5 6">C505</strain>
    </source>
</reference>
<evidence type="ECO:0000259" key="4">
    <source>
        <dbReference type="PROSITE" id="PS52004"/>
    </source>
</evidence>
<sequence>MSASPEDIVITGIGLLTAVGGDVEESWSNILAGHCGIRQTTVVPIDREVKVAGQLSIRLDDDGLVTADALSEPPGQDRCIEIARRAAQEALAHAGLLDSGAYDPERLGIVLGSSLGGQRLGERFHRQWVASGLASADGHLLIDYPIDAVLDDLARRHNLRGPRCVQSNACAAGAVAIALALELLRDNRADAVLTGGVDPLAYLSFGGFQDLGALDPLGCAPYSRSTGTTLGEGAGCLVLERRGAAEERGARPLAVVAGFGLSADAYHPTAPDPKGVGARAAMARALEMAGVSTGDVDYINGHGTGTPSNDVTEPRAIKDLFGPTPPPVSSTKSITGHTLGAAGAVEAVVSALAIRDGKLPPTVIPPGAETIPGLDVVPDQARDADVRVVVSNSFAFGGNNASLVLAAPGIRHEQSPPSSRQVVITGIGALAGDAKNATDLASHFRERKRAYGGTFVDLEGRGLFPTAEIPPANHRQGINPRLYRKMDNLSRRAAVAASQVLKARALSSAERSGTGVICATSGPIDSIETFERALIESGTGSARDFPNTVMNAAAGYVGLLNGLRGPTATHYGRGPASVTALYFAQRLIATGHADRIIVLSTDETPASMVAGYAWIPGYMSRDDCRPFEGSGRLLGGAGVAILLEAAELVPSDAAVLGRIRGFGMTGGSARNGRMDTDGAPWARSFELALAEAGVGADDVDLLVSDACGVPGIDDVETRARTLAGLERTELFAPKAFVGDTRTSAPMIGLVHGLTAGADAGSTFLVSSSDSGGTYGSLLVEVGPGARV</sequence>
<keyword evidence="2 3" id="KW-0808">Transferase</keyword>
<dbReference type="RefSeq" id="WP_020991482.1">
    <property type="nucleotide sequence ID" value="NZ_KI391967.1"/>
</dbReference>
<evidence type="ECO:0000256" key="3">
    <source>
        <dbReference type="RuleBase" id="RU003694"/>
    </source>
</evidence>
<protein>
    <recommendedName>
        <fullName evidence="4">Ketosynthase family 3 (KS3) domain-containing protein</fullName>
    </recommendedName>
</protein>
<dbReference type="EMBL" id="ACRE02000004">
    <property type="protein sequence ID" value="EGE37337.2"/>
    <property type="molecule type" value="Genomic_DNA"/>
</dbReference>
<dbReference type="GO" id="GO:0005829">
    <property type="term" value="C:cytosol"/>
    <property type="evidence" value="ECO:0007669"/>
    <property type="project" value="TreeGrafter"/>
</dbReference>
<proteinExistence type="inferred from homology"/>
<evidence type="ECO:0000313" key="6">
    <source>
        <dbReference type="Proteomes" id="UP000004668"/>
    </source>
</evidence>
<comment type="similarity">
    <text evidence="1 3">Belongs to the thiolase-like superfamily. Beta-ketoacyl-ACP synthases family.</text>
</comment>
<dbReference type="PROSITE" id="PS52004">
    <property type="entry name" value="KS3_2"/>
    <property type="match status" value="1"/>
</dbReference>
<dbReference type="PANTHER" id="PTHR11712:SF336">
    <property type="entry name" value="3-OXOACYL-[ACYL-CARRIER-PROTEIN] SYNTHASE, MITOCHONDRIAL"/>
    <property type="match status" value="1"/>
</dbReference>
<dbReference type="InterPro" id="IPR020841">
    <property type="entry name" value="PKS_Beta-ketoAc_synthase_dom"/>
</dbReference>
<dbReference type="CDD" id="cd00834">
    <property type="entry name" value="KAS_I_II"/>
    <property type="match status" value="1"/>
</dbReference>
<evidence type="ECO:0000256" key="1">
    <source>
        <dbReference type="ARBA" id="ARBA00008467"/>
    </source>
</evidence>
<feature type="domain" description="Ketosynthase family 3 (KS3)" evidence="4">
    <location>
        <begin position="5"/>
        <end position="407"/>
    </location>
</feature>
<dbReference type="InterPro" id="IPR014030">
    <property type="entry name" value="Ketoacyl_synth_N"/>
</dbReference>
<reference evidence="6" key="1">
    <citation type="submission" date="2010-02" db="EMBL/GenBank/DDBJ databases">
        <title>The Genome Sequence of Prevotella oris strain C735.</title>
        <authorList>
            <consortium name="The Broad Institute Genome Sequencing Platform"/>
            <person name="Ward D."/>
            <person name="Feldgarden M."/>
            <person name="Earl A."/>
            <person name="Young S.K."/>
            <person name="Zeng Q."/>
            <person name="Koehrsen M."/>
            <person name="Alvarado L."/>
            <person name="Berlin A."/>
            <person name="Bochicchio J."/>
            <person name="Borenstein D."/>
            <person name="Chapman S.B."/>
            <person name="Chen Z."/>
            <person name="Engels R."/>
            <person name="Freedman E."/>
            <person name="Gellesch M."/>
            <person name="Goldberg J."/>
            <person name="Griggs A."/>
            <person name="Gujja S."/>
            <person name="Heilman E."/>
            <person name="Heiman D."/>
            <person name="Hepburn T."/>
            <person name="Howarth C."/>
            <person name="Jen D."/>
            <person name="Larson L."/>
            <person name="Mehta T."/>
            <person name="Park D."/>
            <person name="Pearson M."/>
            <person name="Roberts A."/>
            <person name="Saif S."/>
            <person name="Shea T."/>
            <person name="Shenoy N."/>
            <person name="Sisk P."/>
            <person name="Stolte C."/>
            <person name="Sykes S."/>
            <person name="Thomson T."/>
            <person name="Walk T."/>
            <person name="White J."/>
            <person name="Yandava C."/>
            <person name="Sibley C.D."/>
            <person name="Field T.R."/>
            <person name="Grinwis M."/>
            <person name="Eshaghurshan C.S."/>
            <person name="Surette M.G."/>
            <person name="Haas B."/>
            <person name="Nusbaum C."/>
            <person name="Birren B."/>
        </authorList>
    </citation>
    <scope>NUCLEOTIDE SEQUENCE [LARGE SCALE GENOMIC DNA]</scope>
    <source>
        <strain evidence="6">C505</strain>
    </source>
</reference>
<dbReference type="GO" id="GO:0004315">
    <property type="term" value="F:3-oxoacyl-[acyl-carrier-protein] synthase activity"/>
    <property type="evidence" value="ECO:0007669"/>
    <property type="project" value="TreeGrafter"/>
</dbReference>
<gene>
    <name evidence="5" type="ORF">HMPREF0059_01602</name>
</gene>
<dbReference type="Proteomes" id="UP000004668">
    <property type="component" value="Unassembled WGS sequence"/>
</dbReference>
<accession>F2UYT3</accession>
<dbReference type="HOGENOM" id="CLU_000022_69_6_11"/>
<dbReference type="eggNOG" id="COG0304">
    <property type="taxonomic scope" value="Bacteria"/>
</dbReference>
<dbReference type="GO" id="GO:0006633">
    <property type="term" value="P:fatty acid biosynthetic process"/>
    <property type="evidence" value="ECO:0007669"/>
    <property type="project" value="TreeGrafter"/>
</dbReference>
<dbReference type="AlphaFoldDB" id="F2UYT3"/>
<dbReference type="Gene3D" id="3.40.47.10">
    <property type="match status" value="3"/>
</dbReference>
<dbReference type="InterPro" id="IPR016039">
    <property type="entry name" value="Thiolase-like"/>
</dbReference>
<dbReference type="InterPro" id="IPR000794">
    <property type="entry name" value="Beta-ketoacyl_synthase"/>
</dbReference>
<dbReference type="Pfam" id="PF00109">
    <property type="entry name" value="ketoacyl-synt"/>
    <property type="match status" value="2"/>
</dbReference>
<dbReference type="PANTHER" id="PTHR11712">
    <property type="entry name" value="POLYKETIDE SYNTHASE-RELATED"/>
    <property type="match status" value="1"/>
</dbReference>
<organism evidence="5 6">
    <name type="scientific">Actinomyces viscosus C505</name>
    <dbReference type="NCBI Taxonomy" id="562973"/>
    <lineage>
        <taxon>Bacteria</taxon>
        <taxon>Bacillati</taxon>
        <taxon>Actinomycetota</taxon>
        <taxon>Actinomycetes</taxon>
        <taxon>Actinomycetales</taxon>
        <taxon>Actinomycetaceae</taxon>
        <taxon>Actinomyces</taxon>
    </lineage>
</organism>
<comment type="caution">
    <text evidence="5">The sequence shown here is derived from an EMBL/GenBank/DDBJ whole genome shotgun (WGS) entry which is preliminary data.</text>
</comment>
<name>F2UYT3_ACTVI</name>
<evidence type="ECO:0000313" key="5">
    <source>
        <dbReference type="EMBL" id="EGE37337.2"/>
    </source>
</evidence>